<dbReference type="AlphaFoldDB" id="A0A934V727"/>
<proteinExistence type="predicted"/>
<sequence>MTETKKQTMIAEAEVFLLADEAAMSVLTRIPRERLDSPLPPVFDMGADGPTPLRAVVAHLAYDEAWIPDLLAGRTMAEVGEDAYDGDLLGADPEGALTHLADAARAAARTVTDRVAAVHCSYGDCETWNYFWQLNVARSLTAHDVAEHLGGRSPLSEELSRRLYEGSVGLAPTWREIGVFREPVPVADGASWRTRYLALTGRRG</sequence>
<protein>
    <submittedName>
        <fullName evidence="1">Uncharacterized protein</fullName>
    </submittedName>
</protein>
<comment type="caution">
    <text evidence="1">The sequence shown here is derived from an EMBL/GenBank/DDBJ whole genome shotgun (WGS) entry which is preliminary data.</text>
</comment>
<dbReference type="RefSeq" id="WP_200319617.1">
    <property type="nucleotide sequence ID" value="NZ_JAENJH010000004.1"/>
</dbReference>
<organism evidence="1 2">
    <name type="scientific">Prauserella cavernicola</name>
    <dbReference type="NCBI Taxonomy" id="2800127"/>
    <lineage>
        <taxon>Bacteria</taxon>
        <taxon>Bacillati</taxon>
        <taxon>Actinomycetota</taxon>
        <taxon>Actinomycetes</taxon>
        <taxon>Pseudonocardiales</taxon>
        <taxon>Pseudonocardiaceae</taxon>
        <taxon>Prauserella</taxon>
    </lineage>
</organism>
<evidence type="ECO:0000313" key="1">
    <source>
        <dbReference type="EMBL" id="MBK1786298.1"/>
    </source>
</evidence>
<accession>A0A934V727</accession>
<keyword evidence="2" id="KW-1185">Reference proteome</keyword>
<gene>
    <name evidence="1" type="ORF">JHE00_18360</name>
</gene>
<dbReference type="EMBL" id="JAENJH010000004">
    <property type="protein sequence ID" value="MBK1786298.1"/>
    <property type="molecule type" value="Genomic_DNA"/>
</dbReference>
<reference evidence="1" key="1">
    <citation type="submission" date="2020-12" db="EMBL/GenBank/DDBJ databases">
        <title>Prauserella sp. ASG 168, a novel actinomycete isolated from cave rock.</title>
        <authorList>
            <person name="Suriyachadkun C."/>
        </authorList>
    </citation>
    <scope>NUCLEOTIDE SEQUENCE</scope>
    <source>
        <strain evidence="1">ASG 168</strain>
    </source>
</reference>
<name>A0A934V727_9PSEU</name>
<evidence type="ECO:0000313" key="2">
    <source>
        <dbReference type="Proteomes" id="UP000635245"/>
    </source>
</evidence>
<dbReference type="Proteomes" id="UP000635245">
    <property type="component" value="Unassembled WGS sequence"/>
</dbReference>